<evidence type="ECO:0000313" key="5">
    <source>
        <dbReference type="EMBL" id="MFC4372613.1"/>
    </source>
</evidence>
<dbReference type="RefSeq" id="WP_378555183.1">
    <property type="nucleotide sequence ID" value="NZ_JBHSDL010000001.1"/>
</dbReference>
<dbReference type="Pfam" id="PF00155">
    <property type="entry name" value="Aminotran_1_2"/>
    <property type="match status" value="2"/>
</dbReference>
<comment type="cofactor">
    <cofactor evidence="1">
        <name>pyridoxal 5'-phosphate</name>
        <dbReference type="ChEBI" id="CHEBI:597326"/>
    </cofactor>
</comment>
<protein>
    <submittedName>
        <fullName evidence="5">Pyridoxal phosphate-dependent aminotransferase</fullName>
    </submittedName>
</protein>
<keyword evidence="5" id="KW-0808">Transferase</keyword>
<dbReference type="GO" id="GO:0008483">
    <property type="term" value="F:transaminase activity"/>
    <property type="evidence" value="ECO:0007669"/>
    <property type="project" value="UniProtKB-KW"/>
</dbReference>
<feature type="domain" description="Aminotransferase class I/classII large" evidence="4">
    <location>
        <begin position="20"/>
        <end position="175"/>
    </location>
</feature>
<dbReference type="CDD" id="cd00609">
    <property type="entry name" value="AAT_like"/>
    <property type="match status" value="1"/>
</dbReference>
<dbReference type="SUPFAM" id="SSF53383">
    <property type="entry name" value="PLP-dependent transferases"/>
    <property type="match status" value="1"/>
</dbReference>
<dbReference type="Gene3D" id="3.40.640.10">
    <property type="entry name" value="Type I PLP-dependent aspartate aminotransferase-like (Major domain)"/>
    <property type="match status" value="2"/>
</dbReference>
<dbReference type="InterPro" id="IPR015421">
    <property type="entry name" value="PyrdxlP-dep_Trfase_major"/>
</dbReference>
<name>A0ABV8V9P4_9NOCA</name>
<dbReference type="PANTHER" id="PTHR42885:SF1">
    <property type="entry name" value="THREONINE-PHOSPHATE DECARBOXYLASE"/>
    <property type="match status" value="1"/>
</dbReference>
<keyword evidence="2" id="KW-0663">Pyridoxal phosphate</keyword>
<gene>
    <name evidence="5" type="ORF">ACFO5K_00755</name>
</gene>
<keyword evidence="5" id="KW-0032">Aminotransferase</keyword>
<evidence type="ECO:0000313" key="6">
    <source>
        <dbReference type="Proteomes" id="UP001595844"/>
    </source>
</evidence>
<dbReference type="InterPro" id="IPR015422">
    <property type="entry name" value="PyrdxlP-dep_Trfase_small"/>
</dbReference>
<sequence length="405" mass="42452">MLRHHGDVEARPGMLDFAVNVQGVAPPAWLRARLAARLTDLGRYPDADEDRTARTAVAARHGRTPDEVLLLAGAAEGFAMLPRLAPRLAAVVHPSFTEPELALREAGVPVTRVILAPPYTLDPALVPDEADLVVLGNPTNPTSVLHAAATIRALRRPGRIIVVDEAFADAVVGGTPEGVVSAARRVGLGAAAASGGSAEPAAAPTRHGPAVDDRKATAPEPGRADSEPRPVPDCDGAAAGPGEPESLAGLRAPDILVLRSLTKTWALAGLRCGYLLGAPELLSRLAHGRPHWPLGTLQLEAIIATAEPAAVAESRRHAHRIAADRAVMIDRLSALGIDVHTPAAGPFLLLRVPDGALLRKRLADRHIAVRRADTFPGLGPDHLRVAVRGAAEVDQLIDGLRATLW</sequence>
<evidence type="ECO:0000259" key="4">
    <source>
        <dbReference type="Pfam" id="PF00155"/>
    </source>
</evidence>
<dbReference type="PANTHER" id="PTHR42885">
    <property type="entry name" value="HISTIDINOL-PHOSPHATE AMINOTRANSFERASE-RELATED"/>
    <property type="match status" value="1"/>
</dbReference>
<dbReference type="EMBL" id="JBHSDL010000001">
    <property type="protein sequence ID" value="MFC4372613.1"/>
    <property type="molecule type" value="Genomic_DNA"/>
</dbReference>
<dbReference type="InterPro" id="IPR004839">
    <property type="entry name" value="Aminotransferase_I/II_large"/>
</dbReference>
<evidence type="ECO:0000256" key="2">
    <source>
        <dbReference type="ARBA" id="ARBA00022898"/>
    </source>
</evidence>
<feature type="compositionally biased region" description="Low complexity" evidence="3">
    <location>
        <begin position="193"/>
        <end position="203"/>
    </location>
</feature>
<dbReference type="Gene3D" id="3.90.1150.10">
    <property type="entry name" value="Aspartate Aminotransferase, domain 1"/>
    <property type="match status" value="2"/>
</dbReference>
<keyword evidence="6" id="KW-1185">Reference proteome</keyword>
<dbReference type="InterPro" id="IPR015424">
    <property type="entry name" value="PyrdxlP-dep_Trfase"/>
</dbReference>
<proteinExistence type="predicted"/>
<accession>A0ABV8V9P4</accession>
<dbReference type="Proteomes" id="UP001595844">
    <property type="component" value="Unassembled WGS sequence"/>
</dbReference>
<evidence type="ECO:0000256" key="3">
    <source>
        <dbReference type="SAM" id="MobiDB-lite"/>
    </source>
</evidence>
<reference evidence="6" key="1">
    <citation type="journal article" date="2019" name="Int. J. Syst. Evol. Microbiol.">
        <title>The Global Catalogue of Microorganisms (GCM) 10K type strain sequencing project: providing services to taxonomists for standard genome sequencing and annotation.</title>
        <authorList>
            <consortium name="The Broad Institute Genomics Platform"/>
            <consortium name="The Broad Institute Genome Sequencing Center for Infectious Disease"/>
            <person name="Wu L."/>
            <person name="Ma J."/>
        </authorList>
    </citation>
    <scope>NUCLEOTIDE SEQUENCE [LARGE SCALE GENOMIC DNA]</scope>
    <source>
        <strain evidence="6">IBRC-M 10490</strain>
    </source>
</reference>
<evidence type="ECO:0000256" key="1">
    <source>
        <dbReference type="ARBA" id="ARBA00001933"/>
    </source>
</evidence>
<feature type="region of interest" description="Disordered" evidence="3">
    <location>
        <begin position="193"/>
        <end position="246"/>
    </location>
</feature>
<comment type="caution">
    <text evidence="5">The sequence shown here is derived from an EMBL/GenBank/DDBJ whole genome shotgun (WGS) entry which is preliminary data.</text>
</comment>
<feature type="compositionally biased region" description="Basic and acidic residues" evidence="3">
    <location>
        <begin position="209"/>
        <end position="232"/>
    </location>
</feature>
<organism evidence="5 6">
    <name type="scientific">Nocardia halotolerans</name>
    <dbReference type="NCBI Taxonomy" id="1755878"/>
    <lineage>
        <taxon>Bacteria</taxon>
        <taxon>Bacillati</taxon>
        <taxon>Actinomycetota</taxon>
        <taxon>Actinomycetes</taxon>
        <taxon>Mycobacteriales</taxon>
        <taxon>Nocardiaceae</taxon>
        <taxon>Nocardia</taxon>
    </lineage>
</organism>
<feature type="domain" description="Aminotransferase class I/classII large" evidence="4">
    <location>
        <begin position="252"/>
        <end position="398"/>
    </location>
</feature>